<dbReference type="HAMAP" id="MF_00211">
    <property type="entry name" value="TrpD"/>
    <property type="match status" value="1"/>
</dbReference>
<dbReference type="GO" id="GO:0004048">
    <property type="term" value="F:anthranilate phosphoribosyltransferase activity"/>
    <property type="evidence" value="ECO:0007669"/>
    <property type="project" value="UniProtKB-EC"/>
</dbReference>
<evidence type="ECO:0000256" key="3">
    <source>
        <dbReference type="ARBA" id="ARBA00022822"/>
    </source>
</evidence>
<dbReference type="PANTHER" id="PTHR43285">
    <property type="entry name" value="ANTHRANILATE PHOSPHORIBOSYLTRANSFERASE"/>
    <property type="match status" value="1"/>
</dbReference>
<keyword evidence="9" id="KW-1185">Reference proteome</keyword>
<reference evidence="8 9" key="1">
    <citation type="submission" date="2023-07" db="EMBL/GenBank/DDBJ databases">
        <title>Sequencing the genomes of 1000 actinobacteria strains.</title>
        <authorList>
            <person name="Klenk H.-P."/>
        </authorList>
    </citation>
    <scope>NUCLEOTIDE SEQUENCE [LARGE SCALE GENOMIC DNA]</scope>
    <source>
        <strain evidence="8 9">DSM 44109</strain>
    </source>
</reference>
<feature type="domain" description="Glycosyl transferase family 3" evidence="6">
    <location>
        <begin position="80"/>
        <end position="333"/>
    </location>
</feature>
<comment type="catalytic activity">
    <reaction evidence="5">
        <text>N-(5-phospho-beta-D-ribosyl)anthranilate + diphosphate = 5-phospho-alpha-D-ribose 1-diphosphate + anthranilate</text>
        <dbReference type="Rhea" id="RHEA:11768"/>
        <dbReference type="ChEBI" id="CHEBI:16567"/>
        <dbReference type="ChEBI" id="CHEBI:18277"/>
        <dbReference type="ChEBI" id="CHEBI:33019"/>
        <dbReference type="ChEBI" id="CHEBI:58017"/>
        <dbReference type="EC" id="2.4.2.18"/>
    </reaction>
</comment>
<dbReference type="EMBL" id="JAUSRB010000001">
    <property type="protein sequence ID" value="MDP9862375.1"/>
    <property type="molecule type" value="Genomic_DNA"/>
</dbReference>
<dbReference type="InterPro" id="IPR036320">
    <property type="entry name" value="Glycosyl_Trfase_fam3_N_dom_sf"/>
</dbReference>
<name>A0ABT9R1S3_9ACTN</name>
<gene>
    <name evidence="5" type="primary">trpD</name>
    <name evidence="8" type="ORF">J2S55_001634</name>
</gene>
<dbReference type="InterPro" id="IPR000312">
    <property type="entry name" value="Glycosyl_Trfase_fam3"/>
</dbReference>
<organism evidence="8 9">
    <name type="scientific">Streptosporangium brasiliense</name>
    <dbReference type="NCBI Taxonomy" id="47480"/>
    <lineage>
        <taxon>Bacteria</taxon>
        <taxon>Bacillati</taxon>
        <taxon>Actinomycetota</taxon>
        <taxon>Actinomycetes</taxon>
        <taxon>Streptosporangiales</taxon>
        <taxon>Streptosporangiaceae</taxon>
        <taxon>Streptosporangium</taxon>
    </lineage>
</organism>
<comment type="cofactor">
    <cofactor evidence="5">
        <name>Mg(2+)</name>
        <dbReference type="ChEBI" id="CHEBI:18420"/>
    </cofactor>
    <text evidence="5">Binds 2 magnesium ions per monomer.</text>
</comment>
<evidence type="ECO:0000313" key="8">
    <source>
        <dbReference type="EMBL" id="MDP9862375.1"/>
    </source>
</evidence>
<dbReference type="SUPFAM" id="SSF52418">
    <property type="entry name" value="Nucleoside phosphorylase/phosphoribosyltransferase catalytic domain"/>
    <property type="match status" value="1"/>
</dbReference>
<keyword evidence="2 5" id="KW-0808">Transferase</keyword>
<evidence type="ECO:0000256" key="1">
    <source>
        <dbReference type="ARBA" id="ARBA00022676"/>
    </source>
</evidence>
<feature type="binding site" evidence="5">
    <location>
        <begin position="89"/>
        <end position="90"/>
    </location>
    <ligand>
        <name>5-phospho-alpha-D-ribose 1-diphosphate</name>
        <dbReference type="ChEBI" id="CHEBI:58017"/>
    </ligand>
</feature>
<sequence length="354" mass="35805">MTEPVRSWPHLLAALLRGHDLDADDTRWAMRQVMDDAAGPVQLAGFLVALRAKGESTAELRGMLDALMERVVPLPVDGADVVDIVGTGGDGAHTVNVSTMAAIVVAAAGAPVVKNGGRSVSSKAGSADVLEALGLPLDLTPDGIARCLHEVGIGFTFAPRFHHGLRHALPVRKALGVPTAINYLAPLTNPAGPRAALVGCSNPALAPVLAGVLAERGVSALVVRGADGLDEITTAAPTDVWIAGNGGVRQETLDTADFGLARSAPDALRGGDAAYNASVVHRVLAGEPGAARDAVLANAAGALAAHRDLGGGLRDAFATGLQEARHAVDSGNAIATLDNWLKLASSLAGGADGP</sequence>
<dbReference type="NCBIfam" id="TIGR01245">
    <property type="entry name" value="trpD"/>
    <property type="match status" value="1"/>
</dbReference>
<dbReference type="Gene3D" id="3.40.1030.10">
    <property type="entry name" value="Nucleoside phosphorylase/phosphoribosyltransferase catalytic domain"/>
    <property type="match status" value="1"/>
</dbReference>
<evidence type="ECO:0000256" key="2">
    <source>
        <dbReference type="ARBA" id="ARBA00022679"/>
    </source>
</evidence>
<comment type="similarity">
    <text evidence="5">Belongs to the anthranilate phosphoribosyltransferase family.</text>
</comment>
<protein>
    <recommendedName>
        <fullName evidence="5">Anthranilate phosphoribosyltransferase</fullName>
        <ecNumber evidence="5">2.4.2.18</ecNumber>
    </recommendedName>
</protein>
<dbReference type="Pfam" id="PF00591">
    <property type="entry name" value="Glycos_transf_3"/>
    <property type="match status" value="1"/>
</dbReference>
<dbReference type="RefSeq" id="WP_306858425.1">
    <property type="nucleotide sequence ID" value="NZ_JAUSRB010000001.1"/>
</dbReference>
<evidence type="ECO:0000256" key="5">
    <source>
        <dbReference type="HAMAP-Rule" id="MF_00211"/>
    </source>
</evidence>
<feature type="binding site" evidence="5">
    <location>
        <position position="231"/>
    </location>
    <ligand>
        <name>Mg(2+)</name>
        <dbReference type="ChEBI" id="CHEBI:18420"/>
        <label>2</label>
    </ligand>
</feature>
<comment type="function">
    <text evidence="5">Catalyzes the transfer of the phosphoribosyl group of 5-phosphorylribose-1-pyrophosphate (PRPP) to anthranilate to yield N-(5'-phosphoribosyl)-anthranilate (PRA).</text>
</comment>
<feature type="binding site" evidence="5">
    <location>
        <position position="86"/>
    </location>
    <ligand>
        <name>anthranilate</name>
        <dbReference type="ChEBI" id="CHEBI:16567"/>
        <label>1</label>
    </ligand>
</feature>
<comment type="subunit">
    <text evidence="5">Homodimer.</text>
</comment>
<feature type="binding site" evidence="5">
    <location>
        <position position="98"/>
    </location>
    <ligand>
        <name>Mg(2+)</name>
        <dbReference type="ChEBI" id="CHEBI:18420"/>
        <label>1</label>
    </ligand>
</feature>
<dbReference type="EC" id="2.4.2.18" evidence="5"/>
<keyword evidence="5" id="KW-0460">Magnesium</keyword>
<keyword evidence="3 5" id="KW-0822">Tryptophan biosynthesis</keyword>
<dbReference type="InterPro" id="IPR017459">
    <property type="entry name" value="Glycosyl_Trfase_fam3_N_dom"/>
</dbReference>
<proteinExistence type="inferred from homology"/>
<dbReference type="PANTHER" id="PTHR43285:SF2">
    <property type="entry name" value="ANTHRANILATE PHOSPHORIBOSYLTRANSFERASE"/>
    <property type="match status" value="1"/>
</dbReference>
<feature type="domain" description="Glycosyl transferase family 3 N-terminal" evidence="7">
    <location>
        <begin position="10"/>
        <end position="70"/>
    </location>
</feature>
<keyword evidence="4 5" id="KW-0057">Aromatic amino acid biosynthesis</keyword>
<feature type="binding site" evidence="5">
    <location>
        <position position="172"/>
    </location>
    <ligand>
        <name>anthranilate</name>
        <dbReference type="ChEBI" id="CHEBI:16567"/>
        <label>2</label>
    </ligand>
</feature>
<feature type="binding site" evidence="5">
    <location>
        <position position="94"/>
    </location>
    <ligand>
        <name>5-phospho-alpha-D-ribose 1-diphosphate</name>
        <dbReference type="ChEBI" id="CHEBI:58017"/>
    </ligand>
</feature>
<dbReference type="InterPro" id="IPR005940">
    <property type="entry name" value="Anthranilate_Pribosyl_Tfrase"/>
</dbReference>
<keyword evidence="5" id="KW-0479">Metal-binding</keyword>
<evidence type="ECO:0000313" key="9">
    <source>
        <dbReference type="Proteomes" id="UP001230426"/>
    </source>
</evidence>
<accession>A0ABT9R1S3</accession>
<dbReference type="Gene3D" id="1.20.970.10">
    <property type="entry name" value="Transferase, Pyrimidine Nucleoside Phosphorylase, Chain C"/>
    <property type="match status" value="1"/>
</dbReference>
<evidence type="ECO:0000256" key="4">
    <source>
        <dbReference type="ARBA" id="ARBA00023141"/>
    </source>
</evidence>
<feature type="binding site" evidence="5">
    <location>
        <position position="231"/>
    </location>
    <ligand>
        <name>Mg(2+)</name>
        <dbReference type="ChEBI" id="CHEBI:18420"/>
        <label>1</label>
    </ligand>
</feature>
<evidence type="ECO:0000259" key="6">
    <source>
        <dbReference type="Pfam" id="PF00591"/>
    </source>
</evidence>
<keyword evidence="5" id="KW-0028">Amino-acid biosynthesis</keyword>
<feature type="binding site" evidence="5">
    <location>
        <position position="230"/>
    </location>
    <ligand>
        <name>Mg(2+)</name>
        <dbReference type="ChEBI" id="CHEBI:18420"/>
        <label>2</label>
    </ligand>
</feature>
<dbReference type="Proteomes" id="UP001230426">
    <property type="component" value="Unassembled WGS sequence"/>
</dbReference>
<feature type="binding site" evidence="5">
    <location>
        <position position="126"/>
    </location>
    <ligand>
        <name>5-phospho-alpha-D-ribose 1-diphosphate</name>
        <dbReference type="ChEBI" id="CHEBI:58017"/>
    </ligand>
</feature>
<keyword evidence="1 5" id="KW-0328">Glycosyltransferase</keyword>
<comment type="caution">
    <text evidence="5">Lacks conserved residue(s) required for the propagation of feature annotation.</text>
</comment>
<feature type="binding site" evidence="5">
    <location>
        <begin position="114"/>
        <end position="122"/>
    </location>
    <ligand>
        <name>5-phospho-alpha-D-ribose 1-diphosphate</name>
        <dbReference type="ChEBI" id="CHEBI:58017"/>
    </ligand>
</feature>
<feature type="binding site" evidence="5">
    <location>
        <begin position="96"/>
        <end position="99"/>
    </location>
    <ligand>
        <name>5-phospho-alpha-D-ribose 1-diphosphate</name>
        <dbReference type="ChEBI" id="CHEBI:58017"/>
    </ligand>
</feature>
<comment type="pathway">
    <text evidence="5">Amino-acid biosynthesis; L-tryptophan biosynthesis; L-tryptophan from chorismate: step 2/5.</text>
</comment>
<dbReference type="SUPFAM" id="SSF47648">
    <property type="entry name" value="Nucleoside phosphorylase/phosphoribosyltransferase N-terminal domain"/>
    <property type="match status" value="1"/>
</dbReference>
<feature type="binding site" evidence="5">
    <location>
        <position position="86"/>
    </location>
    <ligand>
        <name>5-phospho-alpha-D-ribose 1-diphosphate</name>
        <dbReference type="ChEBI" id="CHEBI:58017"/>
    </ligand>
</feature>
<evidence type="ECO:0000259" key="7">
    <source>
        <dbReference type="Pfam" id="PF02885"/>
    </source>
</evidence>
<dbReference type="InterPro" id="IPR035902">
    <property type="entry name" value="Nuc_phospho_transferase"/>
</dbReference>
<comment type="caution">
    <text evidence="8">The sequence shown here is derived from an EMBL/GenBank/DDBJ whole genome shotgun (WGS) entry which is preliminary data.</text>
</comment>
<dbReference type="Pfam" id="PF02885">
    <property type="entry name" value="Glycos_trans_3N"/>
    <property type="match status" value="1"/>
</dbReference>